<dbReference type="Gramene" id="AET2Gv20509400.4">
    <property type="protein sequence ID" value="AET2Gv20509400.4"/>
    <property type="gene ID" value="AET2Gv20509400"/>
</dbReference>
<dbReference type="Gramene" id="AET2Gv20509400.11">
    <property type="protein sequence ID" value="AET2Gv20509400.11"/>
    <property type="gene ID" value="AET2Gv20509400"/>
</dbReference>
<dbReference type="EnsemblPlants" id="AET2Gv20509400.2">
    <property type="protein sequence ID" value="AET2Gv20509400.2"/>
    <property type="gene ID" value="AET2Gv20509400"/>
</dbReference>
<dbReference type="Gramene" id="AET2Gv20509400.23">
    <property type="protein sequence ID" value="AET2Gv20509400.23"/>
    <property type="gene ID" value="AET2Gv20509400"/>
</dbReference>
<dbReference type="AlphaFoldDB" id="A0A453BHJ6"/>
<dbReference type="Gramene" id="AET2Gv20509400.16">
    <property type="protein sequence ID" value="AET2Gv20509400.16"/>
    <property type="gene ID" value="AET2Gv20509400"/>
</dbReference>
<dbReference type="EnsemblPlants" id="AET2Gv20509400.7">
    <property type="protein sequence ID" value="AET2Gv20509400.7"/>
    <property type="gene ID" value="AET2Gv20509400"/>
</dbReference>
<dbReference type="Gramene" id="AET2Gv20509400.9">
    <property type="protein sequence ID" value="AET2Gv20509400.9"/>
    <property type="gene ID" value="AET2Gv20509400"/>
</dbReference>
<protein>
    <submittedName>
        <fullName evidence="1">Uncharacterized protein</fullName>
    </submittedName>
</protein>
<dbReference type="EnsemblPlants" id="AET2Gv20509400.9">
    <property type="protein sequence ID" value="AET2Gv20509400.9"/>
    <property type="gene ID" value="AET2Gv20509400"/>
</dbReference>
<dbReference type="Gramene" id="AET2Gv20509400.10">
    <property type="protein sequence ID" value="AET2Gv20509400.10"/>
    <property type="gene ID" value="AET2Gv20509400"/>
</dbReference>
<dbReference type="EnsemblPlants" id="AET2Gv20509400.23">
    <property type="protein sequence ID" value="AET2Gv20509400.23"/>
    <property type="gene ID" value="AET2Gv20509400"/>
</dbReference>
<evidence type="ECO:0000313" key="2">
    <source>
        <dbReference type="Proteomes" id="UP000015105"/>
    </source>
</evidence>
<dbReference type="Gramene" id="AET2Gv20509400.19">
    <property type="protein sequence ID" value="AET2Gv20509400.19"/>
    <property type="gene ID" value="AET2Gv20509400"/>
</dbReference>
<dbReference type="Gramene" id="AET2Gv20509400.6">
    <property type="protein sequence ID" value="AET2Gv20509400.6"/>
    <property type="gene ID" value="AET2Gv20509400"/>
</dbReference>
<dbReference type="EnsemblPlants" id="AET2Gv20509400.24">
    <property type="protein sequence ID" value="AET2Gv20509400.24"/>
    <property type="gene ID" value="AET2Gv20509400"/>
</dbReference>
<dbReference type="EnsemblPlants" id="AET2Gv20509400.16">
    <property type="protein sequence ID" value="AET2Gv20509400.16"/>
    <property type="gene ID" value="AET2Gv20509400"/>
</dbReference>
<dbReference type="Gramene" id="AET2Gv20509400.17">
    <property type="protein sequence ID" value="AET2Gv20509400.17"/>
    <property type="gene ID" value="AET2Gv20509400"/>
</dbReference>
<proteinExistence type="predicted"/>
<dbReference type="Gramene" id="AET2Gv20509400.1">
    <property type="protein sequence ID" value="AET2Gv20509400.1"/>
    <property type="gene ID" value="AET2Gv20509400"/>
</dbReference>
<reference evidence="1" key="3">
    <citation type="journal article" date="2017" name="Nature">
        <title>Genome sequence of the progenitor of the wheat D genome Aegilops tauschii.</title>
        <authorList>
            <person name="Luo M.C."/>
            <person name="Gu Y.Q."/>
            <person name="Puiu D."/>
            <person name="Wang H."/>
            <person name="Twardziok S.O."/>
            <person name="Deal K.R."/>
            <person name="Huo N."/>
            <person name="Zhu T."/>
            <person name="Wang L."/>
            <person name="Wang Y."/>
            <person name="McGuire P.E."/>
            <person name="Liu S."/>
            <person name="Long H."/>
            <person name="Ramasamy R.K."/>
            <person name="Rodriguez J.C."/>
            <person name="Van S.L."/>
            <person name="Yuan L."/>
            <person name="Wang Z."/>
            <person name="Xia Z."/>
            <person name="Xiao L."/>
            <person name="Anderson O.D."/>
            <person name="Ouyang S."/>
            <person name="Liang Y."/>
            <person name="Zimin A.V."/>
            <person name="Pertea G."/>
            <person name="Qi P."/>
            <person name="Bennetzen J.L."/>
            <person name="Dai X."/>
            <person name="Dawson M.W."/>
            <person name="Muller H.G."/>
            <person name="Kugler K."/>
            <person name="Rivarola-Duarte L."/>
            <person name="Spannagl M."/>
            <person name="Mayer K.F.X."/>
            <person name="Lu F.H."/>
            <person name="Bevan M.W."/>
            <person name="Leroy P."/>
            <person name="Li P."/>
            <person name="You F.M."/>
            <person name="Sun Q."/>
            <person name="Liu Z."/>
            <person name="Lyons E."/>
            <person name="Wicker T."/>
            <person name="Salzberg S.L."/>
            <person name="Devos K.M."/>
            <person name="Dvorak J."/>
        </authorList>
    </citation>
    <scope>NUCLEOTIDE SEQUENCE [LARGE SCALE GENOMIC DNA]</scope>
    <source>
        <strain evidence="1">cv. AL8/78</strain>
    </source>
</reference>
<reference evidence="1" key="5">
    <citation type="journal article" date="2021" name="G3 (Bethesda)">
        <title>Aegilops tauschii genome assembly Aet v5.0 features greater sequence contiguity and improved annotation.</title>
        <authorList>
            <person name="Wang L."/>
            <person name="Zhu T."/>
            <person name="Rodriguez J.C."/>
            <person name="Deal K.R."/>
            <person name="Dubcovsky J."/>
            <person name="McGuire P.E."/>
            <person name="Lux T."/>
            <person name="Spannagl M."/>
            <person name="Mayer K.F.X."/>
            <person name="Baldrich P."/>
            <person name="Meyers B.C."/>
            <person name="Huo N."/>
            <person name="Gu Y.Q."/>
            <person name="Zhou H."/>
            <person name="Devos K.M."/>
            <person name="Bennetzen J.L."/>
            <person name="Unver T."/>
            <person name="Budak H."/>
            <person name="Gulick P.J."/>
            <person name="Galiba G."/>
            <person name="Kalapos B."/>
            <person name="Nelson D.R."/>
            <person name="Li P."/>
            <person name="You F.M."/>
            <person name="Luo M.C."/>
            <person name="Dvorak J."/>
        </authorList>
    </citation>
    <scope>NUCLEOTIDE SEQUENCE [LARGE SCALE GENOMIC DNA]</scope>
    <source>
        <strain evidence="1">cv. AL8/78</strain>
    </source>
</reference>
<dbReference type="EnsemblPlants" id="AET2Gv20509400.1">
    <property type="protein sequence ID" value="AET2Gv20509400.1"/>
    <property type="gene ID" value="AET2Gv20509400"/>
</dbReference>
<dbReference type="Gramene" id="AET2Gv20509400.26">
    <property type="protein sequence ID" value="AET2Gv20509400.26"/>
    <property type="gene ID" value="AET2Gv20509400"/>
</dbReference>
<dbReference type="Gramene" id="AET2Gv20509400.31">
    <property type="protein sequence ID" value="AET2Gv20509400.31"/>
    <property type="gene ID" value="AET2Gv20509400"/>
</dbReference>
<dbReference type="Gramene" id="AET2Gv20509400.27">
    <property type="protein sequence ID" value="AET2Gv20509400.27"/>
    <property type="gene ID" value="AET2Gv20509400"/>
</dbReference>
<dbReference type="EnsemblPlants" id="AET2Gv20509400.6">
    <property type="protein sequence ID" value="AET2Gv20509400.6"/>
    <property type="gene ID" value="AET2Gv20509400"/>
</dbReference>
<keyword evidence="2" id="KW-1185">Reference proteome</keyword>
<reference evidence="1" key="4">
    <citation type="submission" date="2019-03" db="UniProtKB">
        <authorList>
            <consortium name="EnsemblPlants"/>
        </authorList>
    </citation>
    <scope>IDENTIFICATION</scope>
</reference>
<dbReference type="EnsemblPlants" id="AET2Gv20509400.22">
    <property type="protein sequence ID" value="AET2Gv20509400.22"/>
    <property type="gene ID" value="AET2Gv20509400"/>
</dbReference>
<organism evidence="1 2">
    <name type="scientific">Aegilops tauschii subsp. strangulata</name>
    <name type="common">Goatgrass</name>
    <dbReference type="NCBI Taxonomy" id="200361"/>
    <lineage>
        <taxon>Eukaryota</taxon>
        <taxon>Viridiplantae</taxon>
        <taxon>Streptophyta</taxon>
        <taxon>Embryophyta</taxon>
        <taxon>Tracheophyta</taxon>
        <taxon>Spermatophyta</taxon>
        <taxon>Magnoliopsida</taxon>
        <taxon>Liliopsida</taxon>
        <taxon>Poales</taxon>
        <taxon>Poaceae</taxon>
        <taxon>BOP clade</taxon>
        <taxon>Pooideae</taxon>
        <taxon>Triticodae</taxon>
        <taxon>Triticeae</taxon>
        <taxon>Triticinae</taxon>
        <taxon>Aegilops</taxon>
    </lineage>
</organism>
<dbReference type="Gramene" id="AET2Gv20509400.24">
    <property type="protein sequence ID" value="AET2Gv20509400.24"/>
    <property type="gene ID" value="AET2Gv20509400"/>
</dbReference>
<dbReference type="Gramene" id="AET2Gv20509400.15">
    <property type="protein sequence ID" value="AET2Gv20509400.15"/>
    <property type="gene ID" value="AET2Gv20509400"/>
</dbReference>
<dbReference type="Gramene" id="AET2Gv20509400.7">
    <property type="protein sequence ID" value="AET2Gv20509400.7"/>
    <property type="gene ID" value="AET2Gv20509400"/>
</dbReference>
<dbReference type="Gramene" id="AET2Gv20509400.29">
    <property type="protein sequence ID" value="AET2Gv20509400.29"/>
    <property type="gene ID" value="AET2Gv20509400"/>
</dbReference>
<dbReference type="EnsemblPlants" id="AET2Gv20509400.15">
    <property type="protein sequence ID" value="AET2Gv20509400.15"/>
    <property type="gene ID" value="AET2Gv20509400"/>
</dbReference>
<dbReference type="EnsemblPlants" id="AET2Gv20509400.11">
    <property type="protein sequence ID" value="AET2Gv20509400.11"/>
    <property type="gene ID" value="AET2Gv20509400"/>
</dbReference>
<dbReference type="Gramene" id="AET2Gv20509400.28">
    <property type="protein sequence ID" value="AET2Gv20509400.28"/>
    <property type="gene ID" value="AET2Gv20509400"/>
</dbReference>
<reference evidence="2" key="2">
    <citation type="journal article" date="2017" name="Nat. Plants">
        <title>The Aegilops tauschii genome reveals multiple impacts of transposons.</title>
        <authorList>
            <person name="Zhao G."/>
            <person name="Zou C."/>
            <person name="Li K."/>
            <person name="Wang K."/>
            <person name="Li T."/>
            <person name="Gao L."/>
            <person name="Zhang X."/>
            <person name="Wang H."/>
            <person name="Yang Z."/>
            <person name="Liu X."/>
            <person name="Jiang W."/>
            <person name="Mao L."/>
            <person name="Kong X."/>
            <person name="Jiao Y."/>
            <person name="Jia J."/>
        </authorList>
    </citation>
    <scope>NUCLEOTIDE SEQUENCE [LARGE SCALE GENOMIC DNA]</scope>
    <source>
        <strain evidence="2">cv. AL8/78</strain>
    </source>
</reference>
<dbReference type="EnsemblPlants" id="AET2Gv20509400.21">
    <property type="protein sequence ID" value="AET2Gv20509400.21"/>
    <property type="gene ID" value="AET2Gv20509400"/>
</dbReference>
<dbReference type="EnsemblPlants" id="AET2Gv20509400.17">
    <property type="protein sequence ID" value="AET2Gv20509400.17"/>
    <property type="gene ID" value="AET2Gv20509400"/>
</dbReference>
<dbReference type="EnsemblPlants" id="AET2Gv20509400.26">
    <property type="protein sequence ID" value="AET2Gv20509400.26"/>
    <property type="gene ID" value="AET2Gv20509400"/>
</dbReference>
<dbReference type="EnsemblPlants" id="AET2Gv20509400.19">
    <property type="protein sequence ID" value="AET2Gv20509400.19"/>
    <property type="gene ID" value="AET2Gv20509400"/>
</dbReference>
<sequence>MNPYLKALGSNYSNGVKFTMAGSTVSRGVSQFPEHPGRFVRLLQVQIPRALKFRIRVFFHRF</sequence>
<dbReference type="Gramene" id="AET2Gv20509400.30">
    <property type="protein sequence ID" value="AET2Gv20509400.30"/>
    <property type="gene ID" value="AET2Gv20509400"/>
</dbReference>
<dbReference type="Gramene" id="AET2Gv20509400.21">
    <property type="protein sequence ID" value="AET2Gv20509400.21"/>
    <property type="gene ID" value="AET2Gv20509400"/>
</dbReference>
<evidence type="ECO:0000313" key="1">
    <source>
        <dbReference type="EnsemblPlants" id="AET2Gv20509400.26"/>
    </source>
</evidence>
<dbReference type="EnsemblPlants" id="AET2Gv20509400.10">
    <property type="protein sequence ID" value="AET2Gv20509400.10"/>
    <property type="gene ID" value="AET2Gv20509400"/>
</dbReference>
<dbReference type="EnsemblPlants" id="AET2Gv20509400.30">
    <property type="protein sequence ID" value="AET2Gv20509400.30"/>
    <property type="gene ID" value="AET2Gv20509400"/>
</dbReference>
<accession>A0A453BHJ6</accession>
<dbReference type="EnsemblPlants" id="AET2Gv20509400.28">
    <property type="protein sequence ID" value="AET2Gv20509400.28"/>
    <property type="gene ID" value="AET2Gv20509400"/>
</dbReference>
<dbReference type="EnsemblPlants" id="AET2Gv20509400.20">
    <property type="protein sequence ID" value="AET2Gv20509400.20"/>
    <property type="gene ID" value="AET2Gv20509400"/>
</dbReference>
<dbReference type="EnsemblPlants" id="AET2Gv20509400.8">
    <property type="protein sequence ID" value="AET2Gv20509400.8"/>
    <property type="gene ID" value="AET2Gv20509400"/>
</dbReference>
<dbReference type="Gramene" id="AET2Gv20509400.32">
    <property type="protein sequence ID" value="AET2Gv20509400.32"/>
    <property type="gene ID" value="AET2Gv20509400"/>
</dbReference>
<dbReference type="EnsemblPlants" id="AET2Gv20509400.31">
    <property type="protein sequence ID" value="AET2Gv20509400.31"/>
    <property type="gene ID" value="AET2Gv20509400"/>
</dbReference>
<dbReference type="EnsemblPlants" id="AET2Gv20509400.32">
    <property type="protein sequence ID" value="AET2Gv20509400.32"/>
    <property type="gene ID" value="AET2Gv20509400"/>
</dbReference>
<dbReference type="EnsemblPlants" id="AET2Gv20509400.4">
    <property type="protein sequence ID" value="AET2Gv20509400.4"/>
    <property type="gene ID" value="AET2Gv20509400"/>
</dbReference>
<name>A0A453BHJ6_AEGTS</name>
<dbReference type="Proteomes" id="UP000015105">
    <property type="component" value="Chromosome 2D"/>
</dbReference>
<dbReference type="Gramene" id="AET2Gv20509400.8">
    <property type="protein sequence ID" value="AET2Gv20509400.8"/>
    <property type="gene ID" value="AET2Gv20509400"/>
</dbReference>
<dbReference type="Gramene" id="AET2Gv20509400.20">
    <property type="protein sequence ID" value="AET2Gv20509400.20"/>
    <property type="gene ID" value="AET2Gv20509400"/>
</dbReference>
<dbReference type="EnsemblPlants" id="AET2Gv20509400.27">
    <property type="protein sequence ID" value="AET2Gv20509400.27"/>
    <property type="gene ID" value="AET2Gv20509400"/>
</dbReference>
<dbReference type="Gramene" id="AET2Gv20509400.22">
    <property type="protein sequence ID" value="AET2Gv20509400.22"/>
    <property type="gene ID" value="AET2Gv20509400"/>
</dbReference>
<dbReference type="EnsemblPlants" id="AET2Gv20509400.29">
    <property type="protein sequence ID" value="AET2Gv20509400.29"/>
    <property type="gene ID" value="AET2Gv20509400"/>
</dbReference>
<dbReference type="Gramene" id="AET2Gv20509400.2">
    <property type="protein sequence ID" value="AET2Gv20509400.2"/>
    <property type="gene ID" value="AET2Gv20509400"/>
</dbReference>
<reference evidence="2" key="1">
    <citation type="journal article" date="2014" name="Science">
        <title>Ancient hybridizations among the ancestral genomes of bread wheat.</title>
        <authorList>
            <consortium name="International Wheat Genome Sequencing Consortium,"/>
            <person name="Marcussen T."/>
            <person name="Sandve S.R."/>
            <person name="Heier L."/>
            <person name="Spannagl M."/>
            <person name="Pfeifer M."/>
            <person name="Jakobsen K.S."/>
            <person name="Wulff B.B."/>
            <person name="Steuernagel B."/>
            <person name="Mayer K.F."/>
            <person name="Olsen O.A."/>
        </authorList>
    </citation>
    <scope>NUCLEOTIDE SEQUENCE [LARGE SCALE GENOMIC DNA]</scope>
    <source>
        <strain evidence="2">cv. AL8/78</strain>
    </source>
</reference>